<sequence>MAGRGSEPTEEDGPLFREAYRQADAVDRAQTPGDRRKAMAGFAPRALVALAEGFLRDALKTGAVVFSVIVAVMAATSGDAVWAAAGIVSGVVGVGLVAVALIRHWSFGRQWAVIAVVIAVQAAYMILFWKTH</sequence>
<proteinExistence type="predicted"/>
<keyword evidence="1" id="KW-0472">Membrane</keyword>
<accession>A0A1G6J3G1</accession>
<gene>
    <name evidence="2" type="ORF">SAMN05216174_101217</name>
</gene>
<evidence type="ECO:0000313" key="2">
    <source>
        <dbReference type="EMBL" id="SDC13230.1"/>
    </source>
</evidence>
<name>A0A1G6J3G1_9PSEU</name>
<organism evidence="2 3">
    <name type="scientific">Actinokineospora iranica</name>
    <dbReference type="NCBI Taxonomy" id="1271860"/>
    <lineage>
        <taxon>Bacteria</taxon>
        <taxon>Bacillati</taxon>
        <taxon>Actinomycetota</taxon>
        <taxon>Actinomycetes</taxon>
        <taxon>Pseudonocardiales</taxon>
        <taxon>Pseudonocardiaceae</taxon>
        <taxon>Actinokineospora</taxon>
    </lineage>
</organism>
<dbReference type="RefSeq" id="WP_175482601.1">
    <property type="nucleotide sequence ID" value="NZ_FMZZ01000001.1"/>
</dbReference>
<feature type="transmembrane region" description="Helical" evidence="1">
    <location>
        <begin position="81"/>
        <end position="102"/>
    </location>
</feature>
<dbReference type="AlphaFoldDB" id="A0A1G6J3G1"/>
<evidence type="ECO:0000256" key="1">
    <source>
        <dbReference type="SAM" id="Phobius"/>
    </source>
</evidence>
<protein>
    <submittedName>
        <fullName evidence="2">Uncharacterized protein</fullName>
    </submittedName>
</protein>
<feature type="transmembrane region" description="Helical" evidence="1">
    <location>
        <begin position="111"/>
        <end position="129"/>
    </location>
</feature>
<keyword evidence="1" id="KW-1133">Transmembrane helix</keyword>
<keyword evidence="3" id="KW-1185">Reference proteome</keyword>
<reference evidence="3" key="1">
    <citation type="submission" date="2016-10" db="EMBL/GenBank/DDBJ databases">
        <authorList>
            <person name="Varghese N."/>
            <person name="Submissions S."/>
        </authorList>
    </citation>
    <scope>NUCLEOTIDE SEQUENCE [LARGE SCALE GENOMIC DNA]</scope>
    <source>
        <strain evidence="3">IBRC-M 10403</strain>
    </source>
</reference>
<evidence type="ECO:0000313" key="3">
    <source>
        <dbReference type="Proteomes" id="UP000199501"/>
    </source>
</evidence>
<keyword evidence="1" id="KW-0812">Transmembrane</keyword>
<dbReference type="Proteomes" id="UP000199501">
    <property type="component" value="Unassembled WGS sequence"/>
</dbReference>
<dbReference type="EMBL" id="FMZZ01000001">
    <property type="protein sequence ID" value="SDC13230.1"/>
    <property type="molecule type" value="Genomic_DNA"/>
</dbReference>
<dbReference type="STRING" id="1271860.SAMN05216174_101217"/>